<dbReference type="STRING" id="953739.SVEN_6213"/>
<dbReference type="RefSeq" id="WP_015037394.1">
    <property type="nucleotide sequence ID" value="NC_018750.1"/>
</dbReference>
<reference evidence="8 9" key="1">
    <citation type="journal article" date="2011" name="BMC Genomics">
        <title>Genome-wide analysis of the role of GlnR in Streptomyces venezuelae provides new insights into global nitrogen regulation in actinomycetes.</title>
        <authorList>
            <person name="Pullan S.T."/>
            <person name="Bibb M.J."/>
            <person name="Merrick M."/>
        </authorList>
    </citation>
    <scope>NUCLEOTIDE SEQUENCE [LARGE SCALE GENOMIC DNA]</scope>
    <source>
        <strain evidence="8">ATCC 10712</strain>
    </source>
</reference>
<dbReference type="GeneID" id="51866744"/>
<dbReference type="PRINTS" id="PR00359">
    <property type="entry name" value="BP450"/>
</dbReference>
<name>F2RDK7_STRVP</name>
<evidence type="ECO:0000313" key="9">
    <source>
        <dbReference type="Proteomes" id="UP000006854"/>
    </source>
</evidence>
<evidence type="ECO:0000256" key="7">
    <source>
        <dbReference type="SAM" id="MobiDB-lite"/>
    </source>
</evidence>
<evidence type="ECO:0000256" key="6">
    <source>
        <dbReference type="ARBA" id="ARBA00023033"/>
    </source>
</evidence>
<dbReference type="GO" id="GO:0020037">
    <property type="term" value="F:heme binding"/>
    <property type="evidence" value="ECO:0007669"/>
    <property type="project" value="InterPro"/>
</dbReference>
<dbReference type="PATRIC" id="fig|953739.5.peg.1419"/>
<dbReference type="eggNOG" id="COG2124">
    <property type="taxonomic scope" value="Bacteria"/>
</dbReference>
<dbReference type="InterPro" id="IPR001128">
    <property type="entry name" value="Cyt_P450"/>
</dbReference>
<proteinExistence type="inferred from homology"/>
<evidence type="ECO:0000313" key="8">
    <source>
        <dbReference type="EMBL" id="CCA59499.1"/>
    </source>
</evidence>
<evidence type="ECO:0000256" key="1">
    <source>
        <dbReference type="ARBA" id="ARBA00010617"/>
    </source>
</evidence>
<evidence type="ECO:0000256" key="4">
    <source>
        <dbReference type="ARBA" id="ARBA00023002"/>
    </source>
</evidence>
<evidence type="ECO:0000256" key="3">
    <source>
        <dbReference type="ARBA" id="ARBA00022723"/>
    </source>
</evidence>
<dbReference type="SUPFAM" id="SSF48264">
    <property type="entry name" value="Cytochrome P450"/>
    <property type="match status" value="1"/>
</dbReference>
<dbReference type="InterPro" id="IPR036396">
    <property type="entry name" value="Cyt_P450_sf"/>
</dbReference>
<keyword evidence="6" id="KW-0503">Monooxygenase</keyword>
<sequence length="412" mass="45794">MIPATEENPAAAPRVPDLSDPLLHQRGEAGPVLARLRREEPVCQVTRADGSTFWAVLSYELITQVLADAATFSSTGGMRLDADPVATAAATGKMMVITDPPLHGMIRRVVSSAFTPRMVLRLEETMRTISVEVIEAALGQDSIDFTEVAARLPLSVICDMLGVPRADWDFMLSRTMTAFGVNGDDGPEQQQRVATAHTDIFLYYDELMRLRRKEPQEDIISALVHGRIDGRPLTEEEIILNCNGLISGGNETTRHATIGGLLALIEHPEQWRRLQEEPEVLPTAVQEILRFTTPAMHVLRTATRETELAGRRIKAGDMVALWLASGNRDETVFADPDRFDIGRREVNRNLTFAYGSHFCIGSALATTELNTFFDVLRQRVARPELTGEVRRMRSNLIGGIEHLPVRLVPRDR</sequence>
<dbReference type="Gene3D" id="1.10.630.10">
    <property type="entry name" value="Cytochrome P450"/>
    <property type="match status" value="1"/>
</dbReference>
<keyword evidence="4" id="KW-0560">Oxidoreductase</keyword>
<gene>
    <name evidence="8" type="ordered locus">SVEN_6213</name>
</gene>
<accession>F2RDK7</accession>
<keyword evidence="9" id="KW-1185">Reference proteome</keyword>
<feature type="region of interest" description="Disordered" evidence="7">
    <location>
        <begin position="1"/>
        <end position="23"/>
    </location>
</feature>
<dbReference type="FunFam" id="1.10.630.10:FF:000018">
    <property type="entry name" value="Cytochrome P450 monooxygenase"/>
    <property type="match status" value="1"/>
</dbReference>
<protein>
    <submittedName>
        <fullName evidence="8">Putative cytochrome P450 hydroxylase</fullName>
    </submittedName>
</protein>
<dbReference type="KEGG" id="sve:SVEN_6213"/>
<evidence type="ECO:0000256" key="5">
    <source>
        <dbReference type="ARBA" id="ARBA00023004"/>
    </source>
</evidence>
<dbReference type="AlphaFoldDB" id="F2RDK7"/>
<keyword evidence="3" id="KW-0479">Metal-binding</keyword>
<dbReference type="Pfam" id="PF00067">
    <property type="entry name" value="p450"/>
    <property type="match status" value="1"/>
</dbReference>
<keyword evidence="2" id="KW-0349">Heme</keyword>
<dbReference type="PANTHER" id="PTHR46696:SF4">
    <property type="entry name" value="BIOTIN BIOSYNTHESIS CYTOCHROME P450"/>
    <property type="match status" value="1"/>
</dbReference>
<organism evidence="8 9">
    <name type="scientific">Streptomyces venezuelae (strain ATCC 10712 / CBS 650.69 / DSM 40230 / JCM 4526 / NBRC 13096 / PD 04745)</name>
    <dbReference type="NCBI Taxonomy" id="953739"/>
    <lineage>
        <taxon>Bacteria</taxon>
        <taxon>Bacillati</taxon>
        <taxon>Actinomycetota</taxon>
        <taxon>Actinomycetes</taxon>
        <taxon>Kitasatosporales</taxon>
        <taxon>Streptomycetaceae</taxon>
        <taxon>Streptomyces</taxon>
    </lineage>
</organism>
<evidence type="ECO:0000256" key="2">
    <source>
        <dbReference type="ARBA" id="ARBA00022617"/>
    </source>
</evidence>
<dbReference type="EMBL" id="FR845719">
    <property type="protein sequence ID" value="CCA59499.1"/>
    <property type="molecule type" value="Genomic_DNA"/>
</dbReference>
<dbReference type="GO" id="GO:0036199">
    <property type="term" value="F:cholest-4-en-3-one 26-monooxygenase activity"/>
    <property type="evidence" value="ECO:0007669"/>
    <property type="project" value="TreeGrafter"/>
</dbReference>
<dbReference type="PANTHER" id="PTHR46696">
    <property type="entry name" value="P450, PUTATIVE (EUROFUNG)-RELATED"/>
    <property type="match status" value="1"/>
</dbReference>
<dbReference type="Proteomes" id="UP000006854">
    <property type="component" value="Chromosome"/>
</dbReference>
<keyword evidence="5" id="KW-0408">Iron</keyword>
<dbReference type="GO" id="GO:0008395">
    <property type="term" value="F:steroid hydroxylase activity"/>
    <property type="evidence" value="ECO:0007669"/>
    <property type="project" value="TreeGrafter"/>
</dbReference>
<comment type="similarity">
    <text evidence="1">Belongs to the cytochrome P450 family.</text>
</comment>
<dbReference type="GO" id="GO:0006707">
    <property type="term" value="P:cholesterol catabolic process"/>
    <property type="evidence" value="ECO:0007669"/>
    <property type="project" value="TreeGrafter"/>
</dbReference>
<dbReference type="GO" id="GO:0005506">
    <property type="term" value="F:iron ion binding"/>
    <property type="evidence" value="ECO:0007669"/>
    <property type="project" value="InterPro"/>
</dbReference>
<dbReference type="CDD" id="cd11033">
    <property type="entry name" value="CYP142-like"/>
    <property type="match status" value="1"/>
</dbReference>
<dbReference type="InterPro" id="IPR002397">
    <property type="entry name" value="Cyt_P450_B"/>
</dbReference>
<dbReference type="HOGENOM" id="CLU_033716_0_0_11"/>